<gene>
    <name evidence="1" type="ORF">IVIADoCa5_26</name>
</gene>
<reference evidence="1" key="1">
    <citation type="submission" date="2022-07" db="EMBL/GenBank/DDBJ databases">
        <title>Comparative analysis of new lytic phages for the biological control of phytopathogenic Xanthomonas spp.</title>
        <authorList>
            <person name="Domingo-Calap M.L."/>
            <person name="Bernabeu-Gimeno M."/>
            <person name="Aure C.M."/>
            <person name="Marco-Noales E."/>
            <person name="Domingo-Calap P."/>
        </authorList>
    </citation>
    <scope>NUCLEOTIDE SEQUENCE</scope>
</reference>
<name>A0A9X9JQI7_9CAUD</name>
<dbReference type="EMBL" id="ON932079">
    <property type="protein sequence ID" value="UYA98696.1"/>
    <property type="molecule type" value="Genomic_DNA"/>
</dbReference>
<accession>A0A9X9JQI7</accession>
<organism evidence="1 2">
    <name type="scientific">Xanthomonas phage vB_Xar_IVIA-DoCa5</name>
    <dbReference type="NCBI Taxonomy" id="2975532"/>
    <lineage>
        <taxon>Viruses</taxon>
        <taxon>Duplodnaviria</taxon>
        <taxon>Heunggongvirae</taxon>
        <taxon>Uroviricota</taxon>
        <taxon>Caudoviricetes</taxon>
        <taxon>Mesyanzhinovviridae</taxon>
        <taxon>Bradleyvirinae</taxon>
        <taxon>Docaquintavirus</taxon>
        <taxon>Docaquintavirus doca5</taxon>
    </lineage>
</organism>
<evidence type="ECO:0000313" key="1">
    <source>
        <dbReference type="EMBL" id="UYA98696.1"/>
    </source>
</evidence>
<dbReference type="Proteomes" id="UP001164549">
    <property type="component" value="Segment"/>
</dbReference>
<evidence type="ECO:0000313" key="2">
    <source>
        <dbReference type="Proteomes" id="UP001164549"/>
    </source>
</evidence>
<protein>
    <recommendedName>
        <fullName evidence="3">Virion structural protein</fullName>
    </recommendedName>
</protein>
<proteinExistence type="predicted"/>
<evidence type="ECO:0008006" key="3">
    <source>
        <dbReference type="Google" id="ProtNLM"/>
    </source>
</evidence>
<keyword evidence="2" id="KW-1185">Reference proteome</keyword>
<sequence>MAYQTDTATNVNDLLDKFRLFAIDQGWTVNRWATVGSGRELCIELDGAFFNFRSWNNETALVNGSNQASKTGIAVNGSDGYSSGANWDRQPGYAQRQTGGALDQAHAWFPLVVSVGPFPAYHFMSPVPEALFCELEVTTGTYLRFGCGRLDLFNPAASGGGRFFFATGGQHVTNTTSPSSWLGTDLDNAYYSLEEVPFRCADYTDTQAASLTGSYLRVQHDSFDNWAFSSRAFSMSNTGSICQGGGCHDRVVRDLAPAPLNGVGVLLPNVVSLNRNNEFLNPVGVVPGIRYMDMTSYLPGEEFTLGSDTWKVFPWYQKGGRSGQRGIAHLKVE</sequence>